<accession>A0ACC0VB38</accession>
<keyword evidence="2" id="KW-1185">Reference proteome</keyword>
<proteinExistence type="predicted"/>
<sequence>MEPIVYEDSPLADYLRDGGDGSEPEWAPVDNTASDRTSSRSPSPSLPPSPTPFAPSGRPMVKQRFRKQPANIPTLNITPPPPMRSLRRQYSAAVAASIDRADNEKFLEKFRYTIVASQLLTGQSIVGQYQPTPQLSGPVSSENVENLFSTEGMVGSVLGALALAVVLSWTVGNGPSFFTRKRLIFLCSLSAAGGFLGQIYMRRRWLHYRRQQSLSEVTSFVSNAHEFDSSLSAALALIQEVELVSRGYRISAPLPPVSRIEDRTQSRKCIRLRRALKVAFTDVLDTYRQTSDVVKGFAEHTNLEKYLDIYDISEFDMLDAGRGFDPEEFDDLESLRTLKIIASRFHVVRKLFLCSLLALEASGETQDLMRWTTAVEALRTLNSSTKSAYTKLQDILSAEESFPPPSAPKSPLTPGRERWRSQLHKLNSLGSGIRGLQAKLQLLREESDRALNDSSDISELGPNLLSQYESIGADLKELMGAWEEGKAALANGIDRNEKRLSSMSTLISPTTSLSGLTTVEEEGNAEAALKALTGGSAPASESNEQAETQEVFEAVARARPRSLLTREERLIKMREDREHKANARQHMDTTRGMLKELETPVATMLEARLEQAQVLKKVVDAIKDLVQDCNFDCNDSGVGLQAMDNSHVALVSMMLKAESFSPYRCDRNIALGVNLTSLTKVLRAAQNEDMLTLKAEDAPDVLNLQFESSENDRISEYDLKLMDIDQEHLGIPETEYATTVTMPSAEFKRICTDLSVMSESVSIDASKDGIKFSCNGEIGNGAVTLRSHTNVDKPEMNVDIQLTDPVALNFSLKYLVNFCKASTLSSQVKICLSNEVPLLVEYPISGTSYVRFYLAPKIGDEE</sequence>
<evidence type="ECO:0000313" key="2">
    <source>
        <dbReference type="Proteomes" id="UP001163324"/>
    </source>
</evidence>
<comment type="caution">
    <text evidence="1">The sequence shown here is derived from an EMBL/GenBank/DDBJ whole genome shotgun (WGS) entry which is preliminary data.</text>
</comment>
<dbReference type="EMBL" id="CM047941">
    <property type="protein sequence ID" value="KAI9903045.1"/>
    <property type="molecule type" value="Genomic_DNA"/>
</dbReference>
<name>A0ACC0VB38_9HYPO</name>
<protein>
    <submittedName>
        <fullName evidence="1">Uncharacterized protein</fullName>
    </submittedName>
</protein>
<reference evidence="1" key="1">
    <citation type="submission" date="2022-10" db="EMBL/GenBank/DDBJ databases">
        <title>Complete Genome of Trichothecium roseum strain YXFP-22015, a Plant Pathogen Isolated from Citrus.</title>
        <authorList>
            <person name="Wang Y."/>
            <person name="Zhu L."/>
        </authorList>
    </citation>
    <scope>NUCLEOTIDE SEQUENCE</scope>
    <source>
        <strain evidence="1">YXFP-22015</strain>
    </source>
</reference>
<evidence type="ECO:0000313" key="1">
    <source>
        <dbReference type="EMBL" id="KAI9903045.1"/>
    </source>
</evidence>
<gene>
    <name evidence="1" type="ORF">N3K66_002397</name>
</gene>
<organism evidence="1 2">
    <name type="scientific">Trichothecium roseum</name>
    <dbReference type="NCBI Taxonomy" id="47278"/>
    <lineage>
        <taxon>Eukaryota</taxon>
        <taxon>Fungi</taxon>
        <taxon>Dikarya</taxon>
        <taxon>Ascomycota</taxon>
        <taxon>Pezizomycotina</taxon>
        <taxon>Sordariomycetes</taxon>
        <taxon>Hypocreomycetidae</taxon>
        <taxon>Hypocreales</taxon>
        <taxon>Hypocreales incertae sedis</taxon>
        <taxon>Trichothecium</taxon>
    </lineage>
</organism>
<dbReference type="Proteomes" id="UP001163324">
    <property type="component" value="Chromosome 2"/>
</dbReference>